<dbReference type="GO" id="GO:0005524">
    <property type="term" value="F:ATP binding"/>
    <property type="evidence" value="ECO:0007669"/>
    <property type="project" value="InterPro"/>
</dbReference>
<dbReference type="GO" id="GO:0005886">
    <property type="term" value="C:plasma membrane"/>
    <property type="evidence" value="ECO:0007669"/>
    <property type="project" value="UniProtKB-SubCell"/>
</dbReference>
<evidence type="ECO:0000256" key="6">
    <source>
        <dbReference type="ARBA" id="ARBA00023136"/>
    </source>
</evidence>
<comment type="subcellular location">
    <subcellularLocation>
        <location evidence="1 7">Cell membrane</location>
        <topology evidence="1 7">Multi-pass membrane protein</topology>
    </subcellularLocation>
</comment>
<dbReference type="CDD" id="cd06261">
    <property type="entry name" value="TM_PBP2"/>
    <property type="match status" value="1"/>
</dbReference>
<dbReference type="InterPro" id="IPR035906">
    <property type="entry name" value="MetI-like_sf"/>
</dbReference>
<keyword evidence="2 7" id="KW-0813">Transport</keyword>
<dbReference type="PANTHER" id="PTHR30043">
    <property type="entry name" value="PHOSPHONATES TRANSPORT SYSTEM PERMEASE PROTEIN"/>
    <property type="match status" value="1"/>
</dbReference>
<evidence type="ECO:0000256" key="8">
    <source>
        <dbReference type="SAM" id="MobiDB-lite"/>
    </source>
</evidence>
<proteinExistence type="inferred from homology"/>
<feature type="transmembrane region" description="Helical" evidence="7">
    <location>
        <begin position="243"/>
        <end position="263"/>
    </location>
</feature>
<feature type="domain" description="ABC transmembrane type-1" evidence="9">
    <location>
        <begin position="84"/>
        <end position="267"/>
    </location>
</feature>
<feature type="region of interest" description="Disordered" evidence="8">
    <location>
        <begin position="1"/>
        <end position="23"/>
    </location>
</feature>
<protein>
    <submittedName>
        <fullName evidence="10">ABC transporter permease</fullName>
    </submittedName>
</protein>
<dbReference type="InterPro" id="IPR005769">
    <property type="entry name" value="PhnE/PtxC"/>
</dbReference>
<evidence type="ECO:0000313" key="10">
    <source>
        <dbReference type="EMBL" id="GGB19916.1"/>
    </source>
</evidence>
<feature type="transmembrane region" description="Helical" evidence="7">
    <location>
        <begin position="90"/>
        <end position="109"/>
    </location>
</feature>
<evidence type="ECO:0000259" key="9">
    <source>
        <dbReference type="PROSITE" id="PS50928"/>
    </source>
</evidence>
<evidence type="ECO:0000256" key="7">
    <source>
        <dbReference type="RuleBase" id="RU363032"/>
    </source>
</evidence>
<dbReference type="PROSITE" id="PS00867">
    <property type="entry name" value="CPSASE_2"/>
    <property type="match status" value="1"/>
</dbReference>
<dbReference type="Gene3D" id="1.10.3720.10">
    <property type="entry name" value="MetI-like"/>
    <property type="match status" value="1"/>
</dbReference>
<dbReference type="InterPro" id="IPR005479">
    <property type="entry name" value="CPAse_ATP-bd"/>
</dbReference>
<dbReference type="InterPro" id="IPR000515">
    <property type="entry name" value="MetI-like"/>
</dbReference>
<dbReference type="AlphaFoldDB" id="A0A916SWJ2"/>
<dbReference type="NCBIfam" id="TIGR01097">
    <property type="entry name" value="PhnE"/>
    <property type="match status" value="1"/>
</dbReference>
<keyword evidence="3" id="KW-1003">Cell membrane</keyword>
<comment type="similarity">
    <text evidence="7">Belongs to the binding-protein-dependent transport system permease family.</text>
</comment>
<evidence type="ECO:0000256" key="4">
    <source>
        <dbReference type="ARBA" id="ARBA00022692"/>
    </source>
</evidence>
<evidence type="ECO:0000256" key="2">
    <source>
        <dbReference type="ARBA" id="ARBA00022448"/>
    </source>
</evidence>
<feature type="transmembrane region" description="Helical" evidence="7">
    <location>
        <begin position="28"/>
        <end position="48"/>
    </location>
</feature>
<organism evidence="10 11">
    <name type="scientific">Gordonia jinhuaensis</name>
    <dbReference type="NCBI Taxonomy" id="1517702"/>
    <lineage>
        <taxon>Bacteria</taxon>
        <taxon>Bacillati</taxon>
        <taxon>Actinomycetota</taxon>
        <taxon>Actinomycetes</taxon>
        <taxon>Mycobacteriales</taxon>
        <taxon>Gordoniaceae</taxon>
        <taxon>Gordonia</taxon>
    </lineage>
</organism>
<sequence length="275" mass="29505">MTTGTAQAPTGRGSPPGSRRPAKPHTAWRRWLAAAVVVVLTVLSWRAVDGDVSDIANNWRNGADKIAELLQPDYWFFPQTVRPLLETLEMAVIATAVSALVSIPLTFWASRVTNPNRGALLAVRTVMNVIRAIPDLMSAAVLVSMVGTGALPGILALILFNIGIIVKLVSEALDAVDTGPREAAFAAGATLVEANRATMWPQIVPTYLAQTLYVLELNVRSSSVLGLVGAGGLGLLIDEVRSYYHYHPLSLIILEILVVVLVIEAVSSTIRRRLA</sequence>
<dbReference type="GO" id="GO:0015416">
    <property type="term" value="F:ABC-type phosphonate transporter activity"/>
    <property type="evidence" value="ECO:0007669"/>
    <property type="project" value="InterPro"/>
</dbReference>
<name>A0A916SWJ2_9ACTN</name>
<dbReference type="EMBL" id="BMGC01000002">
    <property type="protein sequence ID" value="GGB19916.1"/>
    <property type="molecule type" value="Genomic_DNA"/>
</dbReference>
<evidence type="ECO:0000256" key="5">
    <source>
        <dbReference type="ARBA" id="ARBA00022989"/>
    </source>
</evidence>
<evidence type="ECO:0000256" key="3">
    <source>
        <dbReference type="ARBA" id="ARBA00022475"/>
    </source>
</evidence>
<keyword evidence="6 7" id="KW-0472">Membrane</keyword>
<dbReference type="RefSeq" id="WP_188584992.1">
    <property type="nucleotide sequence ID" value="NZ_BMGC01000002.1"/>
</dbReference>
<comment type="caution">
    <text evidence="10">The sequence shown here is derived from an EMBL/GenBank/DDBJ whole genome shotgun (WGS) entry which is preliminary data.</text>
</comment>
<dbReference type="Proteomes" id="UP000621454">
    <property type="component" value="Unassembled WGS sequence"/>
</dbReference>
<dbReference type="PROSITE" id="PS50928">
    <property type="entry name" value="ABC_TM1"/>
    <property type="match status" value="1"/>
</dbReference>
<reference evidence="10" key="2">
    <citation type="submission" date="2020-09" db="EMBL/GenBank/DDBJ databases">
        <authorList>
            <person name="Sun Q."/>
            <person name="Zhou Y."/>
        </authorList>
    </citation>
    <scope>NUCLEOTIDE SEQUENCE</scope>
    <source>
        <strain evidence="10">CGMCC 1.12827</strain>
    </source>
</reference>
<dbReference type="SUPFAM" id="SSF161098">
    <property type="entry name" value="MetI-like"/>
    <property type="match status" value="1"/>
</dbReference>
<accession>A0A916SWJ2</accession>
<keyword evidence="5 7" id="KW-1133">Transmembrane helix</keyword>
<reference evidence="10" key="1">
    <citation type="journal article" date="2014" name="Int. J. Syst. Evol. Microbiol.">
        <title>Complete genome sequence of Corynebacterium casei LMG S-19264T (=DSM 44701T), isolated from a smear-ripened cheese.</title>
        <authorList>
            <consortium name="US DOE Joint Genome Institute (JGI-PGF)"/>
            <person name="Walter F."/>
            <person name="Albersmeier A."/>
            <person name="Kalinowski J."/>
            <person name="Ruckert C."/>
        </authorList>
    </citation>
    <scope>NUCLEOTIDE SEQUENCE</scope>
    <source>
        <strain evidence="10">CGMCC 1.12827</strain>
    </source>
</reference>
<gene>
    <name evidence="10" type="ORF">GCM10011489_05090</name>
</gene>
<keyword evidence="11" id="KW-1185">Reference proteome</keyword>
<evidence type="ECO:0000256" key="1">
    <source>
        <dbReference type="ARBA" id="ARBA00004651"/>
    </source>
</evidence>
<dbReference type="Pfam" id="PF00528">
    <property type="entry name" value="BPD_transp_1"/>
    <property type="match status" value="1"/>
</dbReference>
<keyword evidence="4 7" id="KW-0812">Transmembrane</keyword>
<dbReference type="PANTHER" id="PTHR30043:SF1">
    <property type="entry name" value="ABC TRANSPORT SYSTEM PERMEASE PROTEIN P69"/>
    <property type="match status" value="1"/>
</dbReference>
<feature type="transmembrane region" description="Helical" evidence="7">
    <location>
        <begin position="149"/>
        <end position="169"/>
    </location>
</feature>
<evidence type="ECO:0000313" key="11">
    <source>
        <dbReference type="Proteomes" id="UP000621454"/>
    </source>
</evidence>